<reference evidence="1" key="1">
    <citation type="submission" date="2021-02" db="EMBL/GenBank/DDBJ databases">
        <authorList>
            <person name="Dougan E. K."/>
            <person name="Rhodes N."/>
            <person name="Thang M."/>
            <person name="Chan C."/>
        </authorList>
    </citation>
    <scope>NUCLEOTIDE SEQUENCE</scope>
</reference>
<gene>
    <name evidence="1" type="primary">CHLP</name>
    <name evidence="1" type="ORF">SNEC2469_LOCUS4356</name>
</gene>
<dbReference type="EMBL" id="CAJNJA010008850">
    <property type="protein sequence ID" value="CAE7241058.1"/>
    <property type="molecule type" value="Genomic_DNA"/>
</dbReference>
<evidence type="ECO:0000313" key="1">
    <source>
        <dbReference type="EMBL" id="CAE7241058.1"/>
    </source>
</evidence>
<sequence>MDWQLEVSAIFRRTPELEFSLRRDLLFARNGFAMPFPLREDFLGQPEESLHLPIWVQWDSWQKLLSGPSENLEGFWEREKELICVRGDLVHWVTIEGQPRLVQQTGNGRYSIGLSDGTWCAALLEDGLLRWDDGDVWTRPAAERLVAVTRSLEPWPLCVLLRSLADSRDFSASVLENRYEHLKRHPTLESGRLAESYALLLKLVPVDVGLRERFKTAVAQLPRLVEQRRRRYTPDFIRQNFHVLHVGHSFLHLHSAVLPDGEQSIMAFLQRSTSMDLFRQVLCNDIAQLHPEDLLEDLFAMPPSSLAQLLPLAHFDAVVIRNCPAKLSTLALQNFASMLRDGGVLIAFPAYLDENAEVPQSLNSCWVEPSASEEGALLFGDLNGAVWKMRLLLRACPQGFRLVQLLGGV</sequence>
<dbReference type="OrthoDB" id="409045at2759"/>
<dbReference type="Proteomes" id="UP000601435">
    <property type="component" value="Unassembled WGS sequence"/>
</dbReference>
<proteinExistence type="predicted"/>
<protein>
    <submittedName>
        <fullName evidence="1">CHLP protein</fullName>
    </submittedName>
</protein>
<comment type="caution">
    <text evidence="1">The sequence shown here is derived from an EMBL/GenBank/DDBJ whole genome shotgun (WGS) entry which is preliminary data.</text>
</comment>
<accession>A0A812L426</accession>
<organism evidence="1 2">
    <name type="scientific">Symbiodinium necroappetens</name>
    <dbReference type="NCBI Taxonomy" id="1628268"/>
    <lineage>
        <taxon>Eukaryota</taxon>
        <taxon>Sar</taxon>
        <taxon>Alveolata</taxon>
        <taxon>Dinophyceae</taxon>
        <taxon>Suessiales</taxon>
        <taxon>Symbiodiniaceae</taxon>
        <taxon>Symbiodinium</taxon>
    </lineage>
</organism>
<keyword evidence="2" id="KW-1185">Reference proteome</keyword>
<name>A0A812L426_9DINO</name>
<dbReference type="AlphaFoldDB" id="A0A812L426"/>
<evidence type="ECO:0000313" key="2">
    <source>
        <dbReference type="Proteomes" id="UP000601435"/>
    </source>
</evidence>